<dbReference type="InterPro" id="IPR000719">
    <property type="entry name" value="Prot_kinase_dom"/>
</dbReference>
<proteinExistence type="predicted"/>
<keyword evidence="3" id="KW-1185">Reference proteome</keyword>
<dbReference type="OrthoDB" id="28230at2759"/>
<evidence type="ECO:0000313" key="3">
    <source>
        <dbReference type="Proteomes" id="UP000749559"/>
    </source>
</evidence>
<protein>
    <recommendedName>
        <fullName evidence="1">Protein kinase domain-containing protein</fullName>
    </recommendedName>
</protein>
<dbReference type="Proteomes" id="UP000749559">
    <property type="component" value="Unassembled WGS sequence"/>
</dbReference>
<dbReference type="InterPro" id="IPR020635">
    <property type="entry name" value="Tyr_kinase_cat_dom"/>
</dbReference>
<dbReference type="AlphaFoldDB" id="A0A8S4PC10"/>
<gene>
    <name evidence="2" type="ORF">OFUS_LOCUS15468</name>
</gene>
<dbReference type="PRINTS" id="PR00109">
    <property type="entry name" value="TYRKINASE"/>
</dbReference>
<evidence type="ECO:0000259" key="1">
    <source>
        <dbReference type="PROSITE" id="PS50011"/>
    </source>
</evidence>
<dbReference type="GO" id="GO:0043235">
    <property type="term" value="C:receptor complex"/>
    <property type="evidence" value="ECO:0007669"/>
    <property type="project" value="TreeGrafter"/>
</dbReference>
<dbReference type="GO" id="GO:0005886">
    <property type="term" value="C:plasma membrane"/>
    <property type="evidence" value="ECO:0007669"/>
    <property type="project" value="TreeGrafter"/>
</dbReference>
<evidence type="ECO:0000313" key="2">
    <source>
        <dbReference type="EMBL" id="CAH1790230.1"/>
    </source>
</evidence>
<dbReference type="Gene3D" id="1.10.510.10">
    <property type="entry name" value="Transferase(Phosphotransferase) domain 1"/>
    <property type="match status" value="1"/>
</dbReference>
<feature type="domain" description="Protein kinase" evidence="1">
    <location>
        <begin position="1"/>
        <end position="194"/>
    </location>
</feature>
<dbReference type="GO" id="GO:0004714">
    <property type="term" value="F:transmembrane receptor protein tyrosine kinase activity"/>
    <property type="evidence" value="ECO:0007669"/>
    <property type="project" value="TreeGrafter"/>
</dbReference>
<dbReference type="PROSITE" id="PS00109">
    <property type="entry name" value="PROTEIN_KINASE_TYR"/>
    <property type="match status" value="1"/>
</dbReference>
<dbReference type="EMBL" id="CAIIXF020000007">
    <property type="protein sequence ID" value="CAH1790230.1"/>
    <property type="molecule type" value="Genomic_DNA"/>
</dbReference>
<accession>A0A8S4PC10</accession>
<reference evidence="2" key="1">
    <citation type="submission" date="2022-03" db="EMBL/GenBank/DDBJ databases">
        <authorList>
            <person name="Martin C."/>
        </authorList>
    </citation>
    <scope>NUCLEOTIDE SEQUENCE</scope>
</reference>
<dbReference type="SMART" id="SM00219">
    <property type="entry name" value="TyrKc"/>
    <property type="match status" value="1"/>
</dbReference>
<dbReference type="PANTHER" id="PTHR24416">
    <property type="entry name" value="TYROSINE-PROTEIN KINASE RECEPTOR"/>
    <property type="match status" value="1"/>
</dbReference>
<dbReference type="GO" id="GO:0005524">
    <property type="term" value="F:ATP binding"/>
    <property type="evidence" value="ECO:0007669"/>
    <property type="project" value="InterPro"/>
</dbReference>
<dbReference type="InterPro" id="IPR008266">
    <property type="entry name" value="Tyr_kinase_AS"/>
</dbReference>
<name>A0A8S4PC10_OWEFU</name>
<dbReference type="PROSITE" id="PS50011">
    <property type="entry name" value="PROTEIN_KINASE_DOM"/>
    <property type="match status" value="1"/>
</dbReference>
<dbReference type="Pfam" id="PF07714">
    <property type="entry name" value="PK_Tyr_Ser-Thr"/>
    <property type="match status" value="1"/>
</dbReference>
<dbReference type="InterPro" id="IPR050122">
    <property type="entry name" value="RTK"/>
</dbReference>
<dbReference type="InterPro" id="IPR011009">
    <property type="entry name" value="Kinase-like_dom_sf"/>
</dbReference>
<dbReference type="PANTHER" id="PTHR24416:SF611">
    <property type="entry name" value="TYROSINE-PROTEIN KINASE TRANSMEMBRANE RECEPTOR ROR"/>
    <property type="match status" value="1"/>
</dbReference>
<organism evidence="2 3">
    <name type="scientific">Owenia fusiformis</name>
    <name type="common">Polychaete worm</name>
    <dbReference type="NCBI Taxonomy" id="6347"/>
    <lineage>
        <taxon>Eukaryota</taxon>
        <taxon>Metazoa</taxon>
        <taxon>Spiralia</taxon>
        <taxon>Lophotrochozoa</taxon>
        <taxon>Annelida</taxon>
        <taxon>Polychaeta</taxon>
        <taxon>Sedentaria</taxon>
        <taxon>Canalipalpata</taxon>
        <taxon>Sabellida</taxon>
        <taxon>Oweniida</taxon>
        <taxon>Oweniidae</taxon>
        <taxon>Owenia</taxon>
    </lineage>
</organism>
<dbReference type="InterPro" id="IPR001245">
    <property type="entry name" value="Ser-Thr/Tyr_kinase_cat_dom"/>
</dbReference>
<dbReference type="CDD" id="cd00192">
    <property type="entry name" value="PTKc"/>
    <property type="match status" value="1"/>
</dbReference>
<dbReference type="GO" id="GO:0007169">
    <property type="term" value="P:cell surface receptor protein tyrosine kinase signaling pathway"/>
    <property type="evidence" value="ECO:0007669"/>
    <property type="project" value="TreeGrafter"/>
</dbReference>
<comment type="caution">
    <text evidence="2">The sequence shown here is derived from an EMBL/GenBank/DDBJ whole genome shotgun (WGS) entry which is preliminary data.</text>
</comment>
<dbReference type="Gene3D" id="3.30.200.20">
    <property type="entry name" value="Phosphorylase Kinase, domain 1"/>
    <property type="match status" value="1"/>
</dbReference>
<feature type="non-terminal residue" evidence="2">
    <location>
        <position position="194"/>
    </location>
</feature>
<dbReference type="SUPFAM" id="SSF56112">
    <property type="entry name" value="Protein kinase-like (PK-like)"/>
    <property type="match status" value="1"/>
</dbReference>
<sequence length="194" mass="22768">MAAAKILKDTASDEDHRMLLRELELMQQLPKHRYVVELLGFSTYNGRTMILVEYLSLGDLQSYLRANREKYIRADKLETSKEFLQFGWDIAYGMKHISSHKFLHRDLAARNVLLTVSKVCKISDFGLSRDVTDREVYYKMSEDRIPIRWMSPEALFHNIYTTKNDVWAYGVLLWEILTFGSTPYPRMGSKEVME</sequence>